<name>A0A7K3LN18_9ACTN</name>
<keyword evidence="1" id="KW-1133">Transmembrane helix</keyword>
<dbReference type="Proteomes" id="UP000466307">
    <property type="component" value="Unassembled WGS sequence"/>
</dbReference>
<keyword evidence="1" id="KW-0812">Transmembrane</keyword>
<dbReference type="PANTHER" id="PTHR35007:SF4">
    <property type="entry name" value="CONSERVED TRANSMEMBRANE PROTEIN-RELATED"/>
    <property type="match status" value="1"/>
</dbReference>
<protein>
    <submittedName>
        <fullName evidence="2">Type II secretion system protein F</fullName>
    </submittedName>
</protein>
<feature type="transmembrane region" description="Helical" evidence="1">
    <location>
        <begin position="216"/>
        <end position="235"/>
    </location>
</feature>
<evidence type="ECO:0000256" key="1">
    <source>
        <dbReference type="SAM" id="Phobius"/>
    </source>
</evidence>
<feature type="transmembrane region" description="Helical" evidence="1">
    <location>
        <begin position="55"/>
        <end position="80"/>
    </location>
</feature>
<sequence>MTGWAPAVIPLATAVAVLLWGPGRADHRVAAATSGSPGTRVRLAGNRVRGPVAAVAGIVVATLVGGVSMAVAVGIIAGLLGWRRRGRDRRDAADRRRDDLLTALSLMIAELAVGAPPARACSAAATEMAAARAGPGEVADALAVLAGRAELGGGVPDAVGLAESGDTSWVRIAVAWQTSDTHGLSLADLLEALRADLLARKAFIERTRAGLAGPRATATVLAVLPLLGIALGQATGARPLQTLTGGGLGGILLVIGTALVAAGMIWSDRITDKVLTR</sequence>
<dbReference type="PANTHER" id="PTHR35007">
    <property type="entry name" value="INTEGRAL MEMBRANE PROTEIN-RELATED"/>
    <property type="match status" value="1"/>
</dbReference>
<gene>
    <name evidence="2" type="ORF">GYA93_08570</name>
</gene>
<dbReference type="RefSeq" id="WP_059037204.1">
    <property type="nucleotide sequence ID" value="NZ_JAADZU010000020.1"/>
</dbReference>
<reference evidence="2 3" key="1">
    <citation type="submission" date="2020-01" db="EMBL/GenBank/DDBJ databases">
        <title>Investigation of new actinobacteria for the biodesulphurisation of diesel fuel.</title>
        <authorList>
            <person name="Athi Narayanan S.M."/>
        </authorList>
    </citation>
    <scope>NUCLEOTIDE SEQUENCE [LARGE SCALE GENOMIC DNA]</scope>
    <source>
        <strain evidence="2 3">213E</strain>
    </source>
</reference>
<feature type="transmembrane region" description="Helical" evidence="1">
    <location>
        <begin position="247"/>
        <end position="267"/>
    </location>
</feature>
<proteinExistence type="predicted"/>
<evidence type="ECO:0000313" key="3">
    <source>
        <dbReference type="Proteomes" id="UP000466307"/>
    </source>
</evidence>
<evidence type="ECO:0000313" key="2">
    <source>
        <dbReference type="EMBL" id="NDK89629.1"/>
    </source>
</evidence>
<keyword evidence="3" id="KW-1185">Reference proteome</keyword>
<organism evidence="2 3">
    <name type="scientific">Gordonia desulfuricans</name>
    <dbReference type="NCBI Taxonomy" id="89051"/>
    <lineage>
        <taxon>Bacteria</taxon>
        <taxon>Bacillati</taxon>
        <taxon>Actinomycetota</taxon>
        <taxon>Actinomycetes</taxon>
        <taxon>Mycobacteriales</taxon>
        <taxon>Gordoniaceae</taxon>
        <taxon>Gordonia</taxon>
    </lineage>
</organism>
<dbReference type="EMBL" id="JAADZU010000020">
    <property type="protein sequence ID" value="NDK89629.1"/>
    <property type="molecule type" value="Genomic_DNA"/>
</dbReference>
<comment type="caution">
    <text evidence="2">The sequence shown here is derived from an EMBL/GenBank/DDBJ whole genome shotgun (WGS) entry which is preliminary data.</text>
</comment>
<dbReference type="AlphaFoldDB" id="A0A7K3LN18"/>
<keyword evidence="1" id="KW-0472">Membrane</keyword>
<accession>A0A7K3LN18</accession>